<proteinExistence type="inferred from homology"/>
<protein>
    <recommendedName>
        <fullName evidence="6">Probable membrane transporter protein</fullName>
    </recommendedName>
</protein>
<dbReference type="GeneID" id="63935919"/>
<evidence type="ECO:0000256" key="6">
    <source>
        <dbReference type="RuleBase" id="RU363041"/>
    </source>
</evidence>
<dbReference type="Proteomes" id="UP000255425">
    <property type="component" value="Unassembled WGS sequence"/>
</dbReference>
<accession>A0A380H8Q7</accession>
<dbReference type="PANTHER" id="PTHR43701">
    <property type="entry name" value="MEMBRANE TRANSPORTER PROTEIN MJ0441-RELATED"/>
    <property type="match status" value="1"/>
</dbReference>
<dbReference type="EMBL" id="UHDZ01000001">
    <property type="protein sequence ID" value="SUM73394.1"/>
    <property type="molecule type" value="Genomic_DNA"/>
</dbReference>
<dbReference type="GO" id="GO:0005886">
    <property type="term" value="C:plasma membrane"/>
    <property type="evidence" value="ECO:0007669"/>
    <property type="project" value="UniProtKB-SubCell"/>
</dbReference>
<sequence length="275" mass="29786">MLLTIILLILIGGLSAILGSIVGIGGGIIIVPTLVYLGVNHHFLHGITTQIAIGTSSVILIVTGLSSSLGYLKTKQVDIKNGSIFLFGLLPGSLIGSFLSRYLTLDSFNLYFGIFMIGVSILLMIRYKIKPFKIFDKPQYERAYIDVEGKTYHYSVPPFFAFCTTLFIGVLTGLFGIGGGALMTPLMLIVFRFPPHVAVGTSMMMIFFSSVMSSIGHIVQGHVAWGYSIVLIISSVIGAQIGVRVNRSIKSDTVVMLLRTVMLLIGAYLIIKSIV</sequence>
<feature type="transmembrane region" description="Helical" evidence="6">
    <location>
        <begin position="159"/>
        <end position="191"/>
    </location>
</feature>
<keyword evidence="4 6" id="KW-1133">Transmembrane helix</keyword>
<dbReference type="InterPro" id="IPR051598">
    <property type="entry name" value="TSUP/Inactive_protease-like"/>
</dbReference>
<dbReference type="PANTHER" id="PTHR43701:SF2">
    <property type="entry name" value="MEMBRANE TRANSPORTER PROTEIN YJNA-RELATED"/>
    <property type="match status" value="1"/>
</dbReference>
<feature type="transmembrane region" description="Helical" evidence="6">
    <location>
        <begin position="197"/>
        <end position="216"/>
    </location>
</feature>
<dbReference type="AlphaFoldDB" id="A0A380H8Q7"/>
<feature type="transmembrane region" description="Helical" evidence="6">
    <location>
        <begin position="51"/>
        <end position="72"/>
    </location>
</feature>
<dbReference type="Pfam" id="PF01925">
    <property type="entry name" value="TauE"/>
    <property type="match status" value="1"/>
</dbReference>
<feature type="transmembrane region" description="Helical" evidence="6">
    <location>
        <begin position="253"/>
        <end position="271"/>
    </location>
</feature>
<evidence type="ECO:0000256" key="2">
    <source>
        <dbReference type="ARBA" id="ARBA00009142"/>
    </source>
</evidence>
<evidence type="ECO:0000256" key="4">
    <source>
        <dbReference type="ARBA" id="ARBA00022989"/>
    </source>
</evidence>
<keyword evidence="3 6" id="KW-0812">Transmembrane</keyword>
<organism evidence="7 8">
    <name type="scientific">Staphylococcus saccharolyticus</name>
    <dbReference type="NCBI Taxonomy" id="33028"/>
    <lineage>
        <taxon>Bacteria</taxon>
        <taxon>Bacillati</taxon>
        <taxon>Bacillota</taxon>
        <taxon>Bacilli</taxon>
        <taxon>Bacillales</taxon>
        <taxon>Staphylococcaceae</taxon>
        <taxon>Staphylococcus</taxon>
    </lineage>
</organism>
<evidence type="ECO:0000256" key="5">
    <source>
        <dbReference type="ARBA" id="ARBA00023136"/>
    </source>
</evidence>
<evidence type="ECO:0000313" key="7">
    <source>
        <dbReference type="EMBL" id="SUM73394.1"/>
    </source>
</evidence>
<dbReference type="RefSeq" id="WP_115313738.1">
    <property type="nucleotide sequence ID" value="NZ_CP066042.1"/>
</dbReference>
<dbReference type="InterPro" id="IPR002781">
    <property type="entry name" value="TM_pro_TauE-like"/>
</dbReference>
<reference evidence="7 8" key="1">
    <citation type="submission" date="2018-06" db="EMBL/GenBank/DDBJ databases">
        <authorList>
            <consortium name="Pathogen Informatics"/>
            <person name="Doyle S."/>
        </authorList>
    </citation>
    <scope>NUCLEOTIDE SEQUENCE [LARGE SCALE GENOMIC DNA]</scope>
    <source>
        <strain evidence="7 8">NCTC11807</strain>
    </source>
</reference>
<evidence type="ECO:0000313" key="8">
    <source>
        <dbReference type="Proteomes" id="UP000255425"/>
    </source>
</evidence>
<comment type="similarity">
    <text evidence="2 6">Belongs to the 4-toluene sulfonate uptake permease (TSUP) (TC 2.A.102) family.</text>
</comment>
<keyword evidence="5 6" id="KW-0472">Membrane</keyword>
<feature type="transmembrane region" description="Helical" evidence="6">
    <location>
        <begin position="223"/>
        <end position="241"/>
    </location>
</feature>
<evidence type="ECO:0000256" key="3">
    <source>
        <dbReference type="ARBA" id="ARBA00022692"/>
    </source>
</evidence>
<feature type="transmembrane region" description="Helical" evidence="6">
    <location>
        <begin position="84"/>
        <end position="104"/>
    </location>
</feature>
<keyword evidence="6" id="KW-1003">Cell membrane</keyword>
<gene>
    <name evidence="7" type="ORF">NCTC11807_02128</name>
</gene>
<keyword evidence="8" id="KW-1185">Reference proteome</keyword>
<comment type="subcellular location">
    <subcellularLocation>
        <location evidence="6">Cell membrane</location>
        <topology evidence="6">Multi-pass membrane protein</topology>
    </subcellularLocation>
    <subcellularLocation>
        <location evidence="1">Membrane</location>
        <topology evidence="1">Multi-pass membrane protein</topology>
    </subcellularLocation>
</comment>
<feature type="transmembrane region" description="Helical" evidence="6">
    <location>
        <begin position="7"/>
        <end position="31"/>
    </location>
</feature>
<evidence type="ECO:0000256" key="1">
    <source>
        <dbReference type="ARBA" id="ARBA00004141"/>
    </source>
</evidence>
<feature type="transmembrane region" description="Helical" evidence="6">
    <location>
        <begin position="110"/>
        <end position="127"/>
    </location>
</feature>
<name>A0A380H8Q7_9STAP</name>